<dbReference type="AlphaFoldDB" id="A0A5B7I2H5"/>
<keyword evidence="3" id="KW-1185">Reference proteome</keyword>
<proteinExistence type="predicted"/>
<organism evidence="2 3">
    <name type="scientific">Portunus trituberculatus</name>
    <name type="common">Swimming crab</name>
    <name type="synonym">Neptunus trituberculatus</name>
    <dbReference type="NCBI Taxonomy" id="210409"/>
    <lineage>
        <taxon>Eukaryota</taxon>
        <taxon>Metazoa</taxon>
        <taxon>Ecdysozoa</taxon>
        <taxon>Arthropoda</taxon>
        <taxon>Crustacea</taxon>
        <taxon>Multicrustacea</taxon>
        <taxon>Malacostraca</taxon>
        <taxon>Eumalacostraca</taxon>
        <taxon>Eucarida</taxon>
        <taxon>Decapoda</taxon>
        <taxon>Pleocyemata</taxon>
        <taxon>Brachyura</taxon>
        <taxon>Eubrachyura</taxon>
        <taxon>Portunoidea</taxon>
        <taxon>Portunidae</taxon>
        <taxon>Portuninae</taxon>
        <taxon>Portunus</taxon>
    </lineage>
</organism>
<gene>
    <name evidence="2" type="ORF">E2C01_070514</name>
</gene>
<name>A0A5B7I2H5_PORTR</name>
<comment type="caution">
    <text evidence="2">The sequence shown here is derived from an EMBL/GenBank/DDBJ whole genome shotgun (WGS) entry which is preliminary data.</text>
</comment>
<protein>
    <submittedName>
        <fullName evidence="2">Uncharacterized protein</fullName>
    </submittedName>
</protein>
<dbReference type="Proteomes" id="UP000324222">
    <property type="component" value="Unassembled WGS sequence"/>
</dbReference>
<feature type="compositionally biased region" description="Basic and acidic residues" evidence="1">
    <location>
        <begin position="60"/>
        <end position="75"/>
    </location>
</feature>
<reference evidence="2 3" key="1">
    <citation type="submission" date="2019-05" db="EMBL/GenBank/DDBJ databases">
        <title>Another draft genome of Portunus trituberculatus and its Hox gene families provides insights of decapod evolution.</title>
        <authorList>
            <person name="Jeong J.-H."/>
            <person name="Song I."/>
            <person name="Kim S."/>
            <person name="Choi T."/>
            <person name="Kim D."/>
            <person name="Ryu S."/>
            <person name="Kim W."/>
        </authorList>
    </citation>
    <scope>NUCLEOTIDE SEQUENCE [LARGE SCALE GENOMIC DNA]</scope>
    <source>
        <tissue evidence="2">Muscle</tissue>
    </source>
</reference>
<evidence type="ECO:0000313" key="3">
    <source>
        <dbReference type="Proteomes" id="UP000324222"/>
    </source>
</evidence>
<accession>A0A5B7I2H5</accession>
<dbReference type="EMBL" id="VSRR010042617">
    <property type="protein sequence ID" value="MPC76109.1"/>
    <property type="molecule type" value="Genomic_DNA"/>
</dbReference>
<feature type="compositionally biased region" description="Polar residues" evidence="1">
    <location>
        <begin position="28"/>
        <end position="39"/>
    </location>
</feature>
<feature type="region of interest" description="Disordered" evidence="1">
    <location>
        <begin position="18"/>
        <end position="149"/>
    </location>
</feature>
<evidence type="ECO:0000313" key="2">
    <source>
        <dbReference type="EMBL" id="MPC76109.1"/>
    </source>
</evidence>
<sequence>MQPFIMFVLWSCRAPYNPTAPGPHLACSDSNASRSTCQQRGKRTERGSGGKVAQQAKDAAGGKKDEFEQSGEKRVRIIKRVKQSVSGGREERQGRTAQQKGVEQVGRSLAPSRREPRNAGRQQAQTDWLVEMKTDLPANQSKKWPGRKT</sequence>
<evidence type="ECO:0000256" key="1">
    <source>
        <dbReference type="SAM" id="MobiDB-lite"/>
    </source>
</evidence>